<dbReference type="InterPro" id="IPR005119">
    <property type="entry name" value="LysR_subst-bd"/>
</dbReference>
<comment type="similarity">
    <text evidence="1">Belongs to the LysR transcriptional regulatory family.</text>
</comment>
<gene>
    <name evidence="6" type="ORF">F4V73_06440</name>
</gene>
<dbReference type="Gene3D" id="1.10.10.10">
    <property type="entry name" value="Winged helix-like DNA-binding domain superfamily/Winged helix DNA-binding domain"/>
    <property type="match status" value="1"/>
</dbReference>
<dbReference type="SUPFAM" id="SSF53850">
    <property type="entry name" value="Periplasmic binding protein-like II"/>
    <property type="match status" value="1"/>
</dbReference>
<dbReference type="EMBL" id="VXKB01000001">
    <property type="protein sequence ID" value="KAA8717475.1"/>
    <property type="molecule type" value="Genomic_DNA"/>
</dbReference>
<evidence type="ECO:0000256" key="1">
    <source>
        <dbReference type="ARBA" id="ARBA00009437"/>
    </source>
</evidence>
<dbReference type="Pfam" id="PF03466">
    <property type="entry name" value="LysR_substrate"/>
    <property type="match status" value="1"/>
</dbReference>
<keyword evidence="2" id="KW-0805">Transcription regulation</keyword>
<evidence type="ECO:0000259" key="5">
    <source>
        <dbReference type="PROSITE" id="PS50931"/>
    </source>
</evidence>
<keyword evidence="4" id="KW-0804">Transcription</keyword>
<dbReference type="InterPro" id="IPR036388">
    <property type="entry name" value="WH-like_DNA-bd_sf"/>
</dbReference>
<dbReference type="InterPro" id="IPR058163">
    <property type="entry name" value="LysR-type_TF_proteobact-type"/>
</dbReference>
<sequence length="310" mass="34451">MPAALKTHTLVNKKRMLMRELPPLSALRAFLAACQSDSFSEAAEKLNVTHGVISKQVQVAETWFGATLFERKGSRRVATPYALTLAQELTQALEGVSDVALRHRNVMVSHPLRISVPASFCLYWLMPRIAQFYQQYPDVNLRIDSAVSSEQESTGRYDLVIRRQPDAISQIKPFFCDHSTLLASPGFISCHPVSVPQDVLSEACIETLTRPRSWTKWCEAAGIKHVPRSSVHRFDHFYVTAEAIKAGLGFGIGPVNLLQNSLQKGDIQIVFPDIITDAYCYYALTPVGVQKTVAHRAFESWLFSTGNAAG</sequence>
<dbReference type="Proteomes" id="UP000322181">
    <property type="component" value="Unassembled WGS sequence"/>
</dbReference>
<evidence type="ECO:0000256" key="2">
    <source>
        <dbReference type="ARBA" id="ARBA00023015"/>
    </source>
</evidence>
<dbReference type="SUPFAM" id="SSF46785">
    <property type="entry name" value="Winged helix' DNA-binding domain"/>
    <property type="match status" value="1"/>
</dbReference>
<dbReference type="PANTHER" id="PTHR30537:SF74">
    <property type="entry name" value="HTH-TYPE TRANSCRIPTIONAL REGULATOR TRPI"/>
    <property type="match status" value="1"/>
</dbReference>
<dbReference type="PROSITE" id="PS50931">
    <property type="entry name" value="HTH_LYSR"/>
    <property type="match status" value="1"/>
</dbReference>
<keyword evidence="3" id="KW-0238">DNA-binding</keyword>
<name>A0A5M9RDE1_9GAMM</name>
<dbReference type="GO" id="GO:0043565">
    <property type="term" value="F:sequence-specific DNA binding"/>
    <property type="evidence" value="ECO:0007669"/>
    <property type="project" value="TreeGrafter"/>
</dbReference>
<dbReference type="GO" id="GO:0003700">
    <property type="term" value="F:DNA-binding transcription factor activity"/>
    <property type="evidence" value="ECO:0007669"/>
    <property type="project" value="InterPro"/>
</dbReference>
<organism evidence="6 7">
    <name type="scientific">Morganella psychrotolerans</name>
    <dbReference type="NCBI Taxonomy" id="368603"/>
    <lineage>
        <taxon>Bacteria</taxon>
        <taxon>Pseudomonadati</taxon>
        <taxon>Pseudomonadota</taxon>
        <taxon>Gammaproteobacteria</taxon>
        <taxon>Enterobacterales</taxon>
        <taxon>Morganellaceae</taxon>
        <taxon>Morganella</taxon>
    </lineage>
</organism>
<dbReference type="Pfam" id="PF00126">
    <property type="entry name" value="HTH_1"/>
    <property type="match status" value="1"/>
</dbReference>
<dbReference type="Gene3D" id="3.40.190.10">
    <property type="entry name" value="Periplasmic binding protein-like II"/>
    <property type="match status" value="2"/>
</dbReference>
<evidence type="ECO:0000313" key="6">
    <source>
        <dbReference type="EMBL" id="KAA8717475.1"/>
    </source>
</evidence>
<feature type="domain" description="HTH lysR-type" evidence="5">
    <location>
        <begin position="22"/>
        <end position="79"/>
    </location>
</feature>
<evidence type="ECO:0000256" key="4">
    <source>
        <dbReference type="ARBA" id="ARBA00023163"/>
    </source>
</evidence>
<evidence type="ECO:0000313" key="7">
    <source>
        <dbReference type="Proteomes" id="UP000322181"/>
    </source>
</evidence>
<evidence type="ECO:0000256" key="3">
    <source>
        <dbReference type="ARBA" id="ARBA00023125"/>
    </source>
</evidence>
<protein>
    <submittedName>
        <fullName evidence="6">LysR family transcriptional regulator</fullName>
    </submittedName>
</protein>
<dbReference type="InterPro" id="IPR000847">
    <property type="entry name" value="LysR_HTH_N"/>
</dbReference>
<dbReference type="AlphaFoldDB" id="A0A5M9RDE1"/>
<reference evidence="6 7" key="1">
    <citation type="submission" date="2019-09" db="EMBL/GenBank/DDBJ databases">
        <title>Draft genome sequence of various Type strains from the CCUG.</title>
        <authorList>
            <person name="Pineiro-Iglesias B."/>
            <person name="Tunovic T."/>
            <person name="Unosson C."/>
            <person name="Inganas E."/>
            <person name="Ohlen M."/>
            <person name="Cardew S."/>
            <person name="Jensie-Markopoulos S."/>
            <person name="Salva-Serra F."/>
            <person name="Jaen-Luchoro D."/>
            <person name="Karlsson R."/>
            <person name="Svensson-Stadler L."/>
            <person name="Chun J."/>
            <person name="Moore E."/>
        </authorList>
    </citation>
    <scope>NUCLEOTIDE SEQUENCE [LARGE SCALE GENOMIC DNA]</scope>
    <source>
        <strain evidence="6 7">CCUG 53682T</strain>
    </source>
</reference>
<proteinExistence type="inferred from homology"/>
<dbReference type="GO" id="GO:0006351">
    <property type="term" value="P:DNA-templated transcription"/>
    <property type="evidence" value="ECO:0007669"/>
    <property type="project" value="TreeGrafter"/>
</dbReference>
<dbReference type="PANTHER" id="PTHR30537">
    <property type="entry name" value="HTH-TYPE TRANSCRIPTIONAL REGULATOR"/>
    <property type="match status" value="1"/>
</dbReference>
<dbReference type="InterPro" id="IPR036390">
    <property type="entry name" value="WH_DNA-bd_sf"/>
</dbReference>
<accession>A0A5M9RDE1</accession>
<comment type="caution">
    <text evidence="6">The sequence shown here is derived from an EMBL/GenBank/DDBJ whole genome shotgun (WGS) entry which is preliminary data.</text>
</comment>